<dbReference type="RefSeq" id="XP_012188602.1">
    <property type="nucleotide sequence ID" value="XM_012333212.1"/>
</dbReference>
<protein>
    <recommendedName>
        <fullName evidence="5">Transmembrane protein</fullName>
    </recommendedName>
</protein>
<dbReference type="EMBL" id="DF238790">
    <property type="protein sequence ID" value="GAC95015.1"/>
    <property type="molecule type" value="Genomic_DNA"/>
</dbReference>
<feature type="transmembrane region" description="Helical" evidence="2">
    <location>
        <begin position="280"/>
        <end position="298"/>
    </location>
</feature>
<evidence type="ECO:0000313" key="4">
    <source>
        <dbReference type="Proteomes" id="UP000014071"/>
    </source>
</evidence>
<keyword evidence="2" id="KW-0472">Membrane</keyword>
<feature type="region of interest" description="Disordered" evidence="1">
    <location>
        <begin position="474"/>
        <end position="561"/>
    </location>
</feature>
<dbReference type="AlphaFoldDB" id="R9PA98"/>
<feature type="transmembrane region" description="Helical" evidence="2">
    <location>
        <begin position="71"/>
        <end position="93"/>
    </location>
</feature>
<dbReference type="eggNOG" id="ENOG502RBHX">
    <property type="taxonomic scope" value="Eukaryota"/>
</dbReference>
<name>R9PA98_PSEHS</name>
<evidence type="ECO:0008006" key="5">
    <source>
        <dbReference type="Google" id="ProtNLM"/>
    </source>
</evidence>
<feature type="transmembrane region" description="Helical" evidence="2">
    <location>
        <begin position="221"/>
        <end position="243"/>
    </location>
</feature>
<feature type="region of interest" description="Disordered" evidence="1">
    <location>
        <begin position="577"/>
        <end position="600"/>
    </location>
</feature>
<dbReference type="STRING" id="1305764.R9PA98"/>
<feature type="region of interest" description="Disordered" evidence="1">
    <location>
        <begin position="663"/>
        <end position="762"/>
    </location>
</feature>
<feature type="compositionally biased region" description="Polar residues" evidence="1">
    <location>
        <begin position="539"/>
        <end position="558"/>
    </location>
</feature>
<feature type="compositionally biased region" description="Low complexity" evidence="1">
    <location>
        <begin position="844"/>
        <end position="859"/>
    </location>
</feature>
<feature type="transmembrane region" description="Helical" evidence="2">
    <location>
        <begin position="147"/>
        <end position="169"/>
    </location>
</feature>
<dbReference type="Proteomes" id="UP000014071">
    <property type="component" value="Unassembled WGS sequence"/>
</dbReference>
<feature type="compositionally biased region" description="Polar residues" evidence="1">
    <location>
        <begin position="863"/>
        <end position="872"/>
    </location>
</feature>
<gene>
    <name evidence="3" type="ORF">PHSY_002590</name>
</gene>
<proteinExistence type="predicted"/>
<feature type="transmembrane region" description="Helical" evidence="2">
    <location>
        <begin position="114"/>
        <end position="135"/>
    </location>
</feature>
<dbReference type="GeneID" id="24107881"/>
<keyword evidence="2" id="KW-1133">Transmembrane helix</keyword>
<feature type="compositionally biased region" description="Polar residues" evidence="1">
    <location>
        <begin position="717"/>
        <end position="728"/>
    </location>
</feature>
<evidence type="ECO:0000256" key="1">
    <source>
        <dbReference type="SAM" id="MobiDB-lite"/>
    </source>
</evidence>
<sequence>MPFQLSPASLVDQRASDYPSLLLLPDSALPLAAQAFGNFSANVPINVAVPQIFVVNPTSDNIFRHVDSENAHAAIIGLIYFSMWMGALGWDIVSTVPFDVRVVKETTWSSSFSSIYSIAYLLSRYVSLSWLITAVTNSVIMTNQCDAWMKGSTALFSVGISATMLVFCLRTCSIWHMRQKVVSLVVSAWFLVVAFAVLLPVMSNGSQLPTSNFCSWHFNGLYVVGVFGALLVFDLLCLVLTVCKLNKAGWRGLIRSLFPSGRHNLDAEDVKTMLVQKTTAFFAIQFLFLISALLVYVLTDTYAYRMMNIVASVAVASSMAGRIFRRAWRQTRELAPHNLNRPPSYYPAWAEEHPEATFSRSDVHSVYTPSDQPAAGGHPEAGAMVAARARRHHDKHDSFAFYVEGEFRPQNKARSMSSPSLRSIPRTLSSTTATNQMREMEAGHAAAEPGSDVLSMVPGTMVIARNNLAVPISDSTRAMRRDSSASQGVPAPAYSRRLGSASSSRPHTGGSDAPACAARRPTSANGQNSPRRGVYPSMPNIQLPASTVAPQPHSSNLFSGLPASSFHDIADAQLAAGPRNHHEDSNGKQAQQETVMEERRRTFVTSPPLSAGVRLNSKEVYNVDNVKAAARLGPRQKHIHKALARPATASSVPLAPALELSGWRGSARTETDPTRRGATADAIGSAEPSSPPSLGEASPASDQQRTPRPKTAPSWPSPSLSATGSAASDVTVLPRAFGKPAPSSQAHPGASDADHTPFVTTGTDDDALLAFLDTVEQDSRDRAGCHPTAPPAAFANALATDDTRPRTSRGNTATSSGSFDADEGKELQLSPGAQLQVDARGRRASASASAQMRSGMSSRDGQGCQTRASTSAGAKGRPGTSEGGSSAHRPSTAIGESVKPFGFGTSGSAPRRGSRAQTAGAISDDEEGEANAELGSVIRNEYAKLAARAQMPLDPPC</sequence>
<organism evidence="3 4">
    <name type="scientific">Pseudozyma hubeiensis (strain SY62)</name>
    <name type="common">Yeast</name>
    <dbReference type="NCBI Taxonomy" id="1305764"/>
    <lineage>
        <taxon>Eukaryota</taxon>
        <taxon>Fungi</taxon>
        <taxon>Dikarya</taxon>
        <taxon>Basidiomycota</taxon>
        <taxon>Ustilaginomycotina</taxon>
        <taxon>Ustilaginomycetes</taxon>
        <taxon>Ustilaginales</taxon>
        <taxon>Ustilaginaceae</taxon>
        <taxon>Pseudozyma</taxon>
    </lineage>
</organism>
<feature type="region of interest" description="Disordered" evidence="1">
    <location>
        <begin position="778"/>
        <end position="929"/>
    </location>
</feature>
<keyword evidence="4" id="KW-1185">Reference proteome</keyword>
<reference evidence="4" key="1">
    <citation type="journal article" date="2013" name="Genome Announc.">
        <title>Draft genome sequence of the basidiomycetous yeast-like fungus Pseudozyma hubeiensis SY62, which produces an abundant amount of the biosurfactant mannosylerythritol lipids.</title>
        <authorList>
            <person name="Konishi M."/>
            <person name="Hatada Y."/>
            <person name="Horiuchi J."/>
        </authorList>
    </citation>
    <scope>NUCLEOTIDE SEQUENCE [LARGE SCALE GENOMIC DNA]</scope>
    <source>
        <strain evidence="4">SY62</strain>
    </source>
</reference>
<feature type="compositionally biased region" description="Polar residues" evidence="1">
    <location>
        <begin position="808"/>
        <end position="818"/>
    </location>
</feature>
<keyword evidence="2" id="KW-0812">Transmembrane</keyword>
<evidence type="ECO:0000313" key="3">
    <source>
        <dbReference type="EMBL" id="GAC95015.1"/>
    </source>
</evidence>
<dbReference type="HOGENOM" id="CLU_008735_0_0_1"/>
<dbReference type="OrthoDB" id="3038990at2759"/>
<accession>R9PA98</accession>
<evidence type="ECO:0000256" key="2">
    <source>
        <dbReference type="SAM" id="Phobius"/>
    </source>
</evidence>
<feature type="compositionally biased region" description="Low complexity" evidence="1">
    <location>
        <begin position="791"/>
        <end position="800"/>
    </location>
</feature>
<feature type="transmembrane region" description="Helical" evidence="2">
    <location>
        <begin position="181"/>
        <end position="201"/>
    </location>
</feature>